<keyword evidence="4 7" id="KW-1133">Transmembrane helix</keyword>
<feature type="transmembrane region" description="Helical" evidence="7">
    <location>
        <begin position="206"/>
        <end position="226"/>
    </location>
</feature>
<evidence type="ECO:0000256" key="4">
    <source>
        <dbReference type="ARBA" id="ARBA00022989"/>
    </source>
</evidence>
<dbReference type="GO" id="GO:0016020">
    <property type="term" value="C:membrane"/>
    <property type="evidence" value="ECO:0007669"/>
    <property type="project" value="UniProtKB-SubCell"/>
</dbReference>
<keyword evidence="9" id="KW-1185">Reference proteome</keyword>
<sequence>MSKVTTAPPQDDPASFQLRFRGAKVREHPFAGRIGGNQEFCLDPDDEAVKQQPDAAPIISISRSLDPSGFLVFEYYKMGLIEGLGTCLLVFVSGAGANALTTLGDSVSPMAIALYAALFNWISLTLFVYTTAPASGGHLNPSITMGTFFAGLSSLPRSLIYVVSQSVGAIVGGYWLRLGLGKNGYFPSGVIPGCTVDEQLVSRGQLFVLEYVFALAQLFLAFGVGLEPRNAKTYGPAFAPVLVGLTLGLGTLASSFVKEGYSGISFNSARCLGLMTAKGNLQYNYLHWIATLSACMVHGVFYHTVPPYKKSSGKARREALPCVEHHAGSQKH</sequence>
<dbReference type="GO" id="GO:0015267">
    <property type="term" value="F:channel activity"/>
    <property type="evidence" value="ECO:0007669"/>
    <property type="project" value="InterPro"/>
</dbReference>
<reference evidence="8" key="1">
    <citation type="submission" date="2020-04" db="EMBL/GenBank/DDBJ databases">
        <title>Draft genome resource of the tomato pathogen Pseudocercospora fuligena.</title>
        <authorList>
            <person name="Zaccaron A."/>
        </authorList>
    </citation>
    <scope>NUCLEOTIDE SEQUENCE</scope>
    <source>
        <strain evidence="8">PF001</strain>
    </source>
</reference>
<keyword evidence="5 7" id="KW-0472">Membrane</keyword>
<organism evidence="8 9">
    <name type="scientific">Pseudocercospora fuligena</name>
    <dbReference type="NCBI Taxonomy" id="685502"/>
    <lineage>
        <taxon>Eukaryota</taxon>
        <taxon>Fungi</taxon>
        <taxon>Dikarya</taxon>
        <taxon>Ascomycota</taxon>
        <taxon>Pezizomycotina</taxon>
        <taxon>Dothideomycetes</taxon>
        <taxon>Dothideomycetidae</taxon>
        <taxon>Mycosphaerellales</taxon>
        <taxon>Mycosphaerellaceae</taxon>
        <taxon>Pseudocercospora</taxon>
    </lineage>
</organism>
<dbReference type="SUPFAM" id="SSF81338">
    <property type="entry name" value="Aquaporin-like"/>
    <property type="match status" value="1"/>
</dbReference>
<accession>A0A8H6R9U4</accession>
<dbReference type="InterPro" id="IPR023271">
    <property type="entry name" value="Aquaporin-like"/>
</dbReference>
<gene>
    <name evidence="8" type="ORF">HII31_11499</name>
</gene>
<comment type="similarity">
    <text evidence="6">Belongs to the MIP/aquaporin (TC 1.A.8) family.</text>
</comment>
<comment type="subcellular location">
    <subcellularLocation>
        <location evidence="1">Membrane</location>
        <topology evidence="1">Multi-pass membrane protein</topology>
    </subcellularLocation>
</comment>
<dbReference type="Gene3D" id="1.20.1080.10">
    <property type="entry name" value="Glycerol uptake facilitator protein"/>
    <property type="match status" value="1"/>
</dbReference>
<dbReference type="Proteomes" id="UP000660729">
    <property type="component" value="Unassembled WGS sequence"/>
</dbReference>
<dbReference type="Pfam" id="PF00230">
    <property type="entry name" value="MIP"/>
    <property type="match status" value="1"/>
</dbReference>
<evidence type="ECO:0000313" key="9">
    <source>
        <dbReference type="Proteomes" id="UP000660729"/>
    </source>
</evidence>
<dbReference type="InterPro" id="IPR022357">
    <property type="entry name" value="MIP_CS"/>
</dbReference>
<dbReference type="PANTHER" id="PTHR47002">
    <property type="entry name" value="AQUAPORIN-LIKE"/>
    <property type="match status" value="1"/>
</dbReference>
<feature type="transmembrane region" description="Helical" evidence="7">
    <location>
        <begin position="238"/>
        <end position="257"/>
    </location>
</feature>
<evidence type="ECO:0000256" key="2">
    <source>
        <dbReference type="ARBA" id="ARBA00022448"/>
    </source>
</evidence>
<name>A0A8H6R9U4_9PEZI</name>
<feature type="transmembrane region" description="Helical" evidence="7">
    <location>
        <begin position="80"/>
        <end position="100"/>
    </location>
</feature>
<dbReference type="InterPro" id="IPR000425">
    <property type="entry name" value="MIP"/>
</dbReference>
<keyword evidence="3 6" id="KW-0812">Transmembrane</keyword>
<keyword evidence="2 6" id="KW-0813">Transport</keyword>
<evidence type="ECO:0000256" key="6">
    <source>
        <dbReference type="RuleBase" id="RU000477"/>
    </source>
</evidence>
<dbReference type="AlphaFoldDB" id="A0A8H6R9U4"/>
<proteinExistence type="inferred from homology"/>
<evidence type="ECO:0000256" key="1">
    <source>
        <dbReference type="ARBA" id="ARBA00004141"/>
    </source>
</evidence>
<dbReference type="EMBL" id="JABCIY010000235">
    <property type="protein sequence ID" value="KAF7187118.1"/>
    <property type="molecule type" value="Genomic_DNA"/>
</dbReference>
<dbReference type="PRINTS" id="PR00783">
    <property type="entry name" value="MINTRINSICP"/>
</dbReference>
<comment type="caution">
    <text evidence="8">The sequence shown here is derived from an EMBL/GenBank/DDBJ whole genome shotgun (WGS) entry which is preliminary data.</text>
</comment>
<feature type="transmembrane region" description="Helical" evidence="7">
    <location>
        <begin position="158"/>
        <end position="176"/>
    </location>
</feature>
<evidence type="ECO:0000256" key="7">
    <source>
        <dbReference type="SAM" id="Phobius"/>
    </source>
</evidence>
<dbReference type="PROSITE" id="PS00221">
    <property type="entry name" value="MIP"/>
    <property type="match status" value="1"/>
</dbReference>
<dbReference type="PANTHER" id="PTHR47002:SF2">
    <property type="entry name" value="AQUAPORIN AQPAE.A-LIKE"/>
    <property type="match status" value="1"/>
</dbReference>
<feature type="transmembrane region" description="Helical" evidence="7">
    <location>
        <begin position="285"/>
        <end position="305"/>
    </location>
</feature>
<protein>
    <submittedName>
        <fullName evidence="8">Aquaporin PIP 1-3</fullName>
    </submittedName>
</protein>
<evidence type="ECO:0000256" key="5">
    <source>
        <dbReference type="ARBA" id="ARBA00023136"/>
    </source>
</evidence>
<evidence type="ECO:0000256" key="3">
    <source>
        <dbReference type="ARBA" id="ARBA00022692"/>
    </source>
</evidence>
<evidence type="ECO:0000313" key="8">
    <source>
        <dbReference type="EMBL" id="KAF7187118.1"/>
    </source>
</evidence>
<feature type="transmembrane region" description="Helical" evidence="7">
    <location>
        <begin position="112"/>
        <end position="132"/>
    </location>
</feature>
<dbReference type="OrthoDB" id="3222at2759"/>